<dbReference type="EMBL" id="JAQHRD010000003">
    <property type="protein sequence ID" value="KAJ6442602.1"/>
    <property type="molecule type" value="Genomic_DNA"/>
</dbReference>
<evidence type="ECO:0000313" key="3">
    <source>
        <dbReference type="Proteomes" id="UP001163105"/>
    </source>
</evidence>
<feature type="region of interest" description="Disordered" evidence="1">
    <location>
        <begin position="672"/>
        <end position="709"/>
    </location>
</feature>
<protein>
    <submittedName>
        <fullName evidence="2">Uncharacterized protein</fullName>
    </submittedName>
</protein>
<name>A0AB34FTK2_9HYPO</name>
<feature type="region of interest" description="Disordered" evidence="1">
    <location>
        <begin position="554"/>
        <end position="589"/>
    </location>
</feature>
<feature type="compositionally biased region" description="Basic residues" evidence="1">
    <location>
        <begin position="577"/>
        <end position="587"/>
    </location>
</feature>
<gene>
    <name evidence="2" type="ORF">O9K51_03777</name>
</gene>
<reference evidence="2" key="1">
    <citation type="submission" date="2023-01" db="EMBL/GenBank/DDBJ databases">
        <title>The growth and conidiation of Purpureocillium lavendulum are regulated by nitrogen source and histone H3K14 acetylation.</title>
        <authorList>
            <person name="Tang P."/>
            <person name="Han J."/>
            <person name="Zhang C."/>
            <person name="Tang P."/>
            <person name="Qi F."/>
            <person name="Zhang K."/>
            <person name="Liang L."/>
        </authorList>
    </citation>
    <scope>NUCLEOTIDE SEQUENCE</scope>
    <source>
        <strain evidence="2">YMF1.00683</strain>
    </source>
</reference>
<accession>A0AB34FTK2</accession>
<evidence type="ECO:0000256" key="1">
    <source>
        <dbReference type="SAM" id="MobiDB-lite"/>
    </source>
</evidence>
<dbReference type="Proteomes" id="UP001163105">
    <property type="component" value="Unassembled WGS sequence"/>
</dbReference>
<comment type="caution">
    <text evidence="2">The sequence shown here is derived from an EMBL/GenBank/DDBJ whole genome shotgun (WGS) entry which is preliminary data.</text>
</comment>
<feature type="compositionally biased region" description="Basic and acidic residues" evidence="1">
    <location>
        <begin position="175"/>
        <end position="203"/>
    </location>
</feature>
<feature type="compositionally biased region" description="Acidic residues" evidence="1">
    <location>
        <begin position="138"/>
        <end position="152"/>
    </location>
</feature>
<feature type="compositionally biased region" description="Acidic residues" evidence="1">
    <location>
        <begin position="554"/>
        <end position="567"/>
    </location>
</feature>
<sequence length="803" mass="84556">MEDYVERLPLRQLAVHDAVDVALADELIVPLALRRAHHKGRVTPVHDDDDVAVLGQQRQQAHQAPLGEAQVVPVAHDHEAREVLCAVLGHRVDGGGRGDAQVLEGVEEQERVYLDHQVPGDDEEERQQRGDPEPPEQGQEDEVHDGGPDETGDAGGRLPGHGRRHEADVGDDGDAADRHSHERQRNDQGRDGEEQHGSREEERLVPLEVLVLRGVALGHRPPVPGAVADERPPEGLLDGLPVGVVGAQPLDHVQVHGNAQAQLARQREDDAVHGGDLEPLCLGGGRLCSDGFLSLCRSVCLDGPLSFNRCLLLGRPACLDRPLRGFHRPSLRSPLLDHVLGDLALLLLVVVYVCQPVEADLPVLRHLGQRPAGDEVGGEFHGDDVERLLLRVDGLDVVGAREPEQRVQPVDGLRGEEVAGAPDQVQHVGAAKGKRLAAGAVVQQPRPGEALKLLDGVEVLADGQAGEVLPVALAVEAEDHVGRRHVAPGAHAQVGDSEQGAGPLVGLAVEVAAPGADEVGRVARVDELAVVDVGLGEEPQQVPVDVVVAADDGDVGGEDELLDDPDAAELGPPQKGPQRRPARVAGRRQHEAALLGEGRGHLAVVVLRGVEVLGVVGDGADEGERGGHVVGLGAEVHLHARRDAVDVGHQLDLLALFAVGRRRDLVDAHGVGPEHARAVGQREAAQDGVQRRRDADDGGVVDDDVERGPRVGAPVVRDGLVGERVLETGVATAIAIALALVALGVVDGVAQPVVEDGARQRLVWAEDGVEAEEADLAGAERLVLVVSHVGDAEAILGADVASM</sequence>
<organism evidence="2 3">
    <name type="scientific">Purpureocillium lavendulum</name>
    <dbReference type="NCBI Taxonomy" id="1247861"/>
    <lineage>
        <taxon>Eukaryota</taxon>
        <taxon>Fungi</taxon>
        <taxon>Dikarya</taxon>
        <taxon>Ascomycota</taxon>
        <taxon>Pezizomycotina</taxon>
        <taxon>Sordariomycetes</taxon>
        <taxon>Hypocreomycetidae</taxon>
        <taxon>Hypocreales</taxon>
        <taxon>Ophiocordycipitaceae</taxon>
        <taxon>Purpureocillium</taxon>
    </lineage>
</organism>
<proteinExistence type="predicted"/>
<dbReference type="AlphaFoldDB" id="A0AB34FTK2"/>
<feature type="region of interest" description="Disordered" evidence="1">
    <location>
        <begin position="112"/>
        <end position="203"/>
    </location>
</feature>
<keyword evidence="3" id="KW-1185">Reference proteome</keyword>
<evidence type="ECO:0000313" key="2">
    <source>
        <dbReference type="EMBL" id="KAJ6442602.1"/>
    </source>
</evidence>